<keyword evidence="1" id="KW-0808">Transferase</keyword>
<dbReference type="KEGG" id="bbe:BBR47_09700"/>
<evidence type="ECO:0000256" key="1">
    <source>
        <dbReference type="ARBA" id="ARBA00022679"/>
    </source>
</evidence>
<dbReference type="HOGENOM" id="CLU_082941_0_0_9"/>
<evidence type="ECO:0000313" key="4">
    <source>
        <dbReference type="EMBL" id="BAH41947.1"/>
    </source>
</evidence>
<keyword evidence="5" id="KW-1185">Reference proteome</keyword>
<dbReference type="AlphaFoldDB" id="C0Z5Z0"/>
<dbReference type="InterPro" id="IPR002934">
    <property type="entry name" value="Polymerase_NTP_transf_dom"/>
</dbReference>
<dbReference type="Pfam" id="PF01909">
    <property type="entry name" value="NTP_transf_2"/>
    <property type="match status" value="1"/>
</dbReference>
<feature type="domain" description="Adenylyltransferase AadA C-terminal" evidence="3">
    <location>
        <begin position="182"/>
        <end position="236"/>
    </location>
</feature>
<dbReference type="Proteomes" id="UP000001877">
    <property type="component" value="Chromosome"/>
</dbReference>
<proteinExistence type="predicted"/>
<gene>
    <name evidence="4" type="ordered locus">BBR47_09700</name>
</gene>
<organism evidence="4 5">
    <name type="scientific">Brevibacillus brevis (strain 47 / JCM 6285 / NBRC 100599)</name>
    <dbReference type="NCBI Taxonomy" id="358681"/>
    <lineage>
        <taxon>Bacteria</taxon>
        <taxon>Bacillati</taxon>
        <taxon>Bacillota</taxon>
        <taxon>Bacilli</taxon>
        <taxon>Bacillales</taxon>
        <taxon>Paenibacillaceae</taxon>
        <taxon>Brevibacillus</taxon>
    </lineage>
</organism>
<name>C0Z5Z0_BREBN</name>
<dbReference type="eggNOG" id="COG1708">
    <property type="taxonomic scope" value="Bacteria"/>
</dbReference>
<evidence type="ECO:0008006" key="6">
    <source>
        <dbReference type="Google" id="ProtNLM"/>
    </source>
</evidence>
<feature type="domain" description="Polymerase nucleotidyl transferase" evidence="2">
    <location>
        <begin position="26"/>
        <end position="68"/>
    </location>
</feature>
<sequence>MDSRIPESVRPLLHDYTQRLMTELPNVIYGVYLYGSIALSGFEEDNSDIDFVTLLNRGLTNAEIEKLKNIHKALHNTNPFAKRMDGMYIQLDDIGKTNPSLEPYPYVDSGTFQSSGHYDINHVTWWILKQRGITVMGKSVEALHIPTQWFDVGETMKYNKHDYWSPKGKSMMKFMLDEWVEFAVFTLCRIDYALNHEDIIPKRKAVELALQELPSEWHLLLQESLRIRYQPNDPSLFSNRIKRAKETQRFIRYICEPKL</sequence>
<dbReference type="InterPro" id="IPR025184">
    <property type="entry name" value="AadA_C"/>
</dbReference>
<dbReference type="EMBL" id="AP008955">
    <property type="protein sequence ID" value="BAH41947.1"/>
    <property type="molecule type" value="Genomic_DNA"/>
</dbReference>
<dbReference type="RefSeq" id="WP_012684702.1">
    <property type="nucleotide sequence ID" value="NC_012491.1"/>
</dbReference>
<protein>
    <recommendedName>
        <fullName evidence="6">DUF4111 domain-containing protein</fullName>
    </recommendedName>
</protein>
<evidence type="ECO:0000259" key="3">
    <source>
        <dbReference type="Pfam" id="PF13427"/>
    </source>
</evidence>
<dbReference type="Gene3D" id="3.30.460.10">
    <property type="entry name" value="Beta Polymerase, domain 2"/>
    <property type="match status" value="1"/>
</dbReference>
<dbReference type="SUPFAM" id="SSF81301">
    <property type="entry name" value="Nucleotidyltransferase"/>
    <property type="match status" value="1"/>
</dbReference>
<dbReference type="GO" id="GO:0016779">
    <property type="term" value="F:nucleotidyltransferase activity"/>
    <property type="evidence" value="ECO:0007669"/>
    <property type="project" value="InterPro"/>
</dbReference>
<dbReference type="Pfam" id="PF13427">
    <property type="entry name" value="AadA_C"/>
    <property type="match status" value="1"/>
</dbReference>
<accession>C0Z5Z0</accession>
<dbReference type="STRING" id="358681.BBR47_09700"/>
<reference evidence="4 5" key="1">
    <citation type="submission" date="2005-03" db="EMBL/GenBank/DDBJ databases">
        <title>Brevibacillus brevis strain 47, complete genome.</title>
        <authorList>
            <person name="Hosoyama A."/>
            <person name="Yamada R."/>
            <person name="Hongo Y."/>
            <person name="Terui Y."/>
            <person name="Ankai A."/>
            <person name="Masuyama W."/>
            <person name="Sekiguchi M."/>
            <person name="Takeda T."/>
            <person name="Asano K."/>
            <person name="Ohji S."/>
            <person name="Ichikawa N."/>
            <person name="Narita S."/>
            <person name="Aoki N."/>
            <person name="Miura H."/>
            <person name="Matsushita S."/>
            <person name="Sekigawa T."/>
            <person name="Yamagata H."/>
            <person name="Yoshikawa H."/>
            <person name="Udaka S."/>
            <person name="Tanikawa S."/>
            <person name="Fujita N."/>
        </authorList>
    </citation>
    <scope>NUCLEOTIDE SEQUENCE [LARGE SCALE GENOMIC DNA]</scope>
    <source>
        <strain evidence="5">47 / JCM 6285 / NBRC 100599</strain>
    </source>
</reference>
<evidence type="ECO:0000313" key="5">
    <source>
        <dbReference type="Proteomes" id="UP000001877"/>
    </source>
</evidence>
<evidence type="ECO:0000259" key="2">
    <source>
        <dbReference type="Pfam" id="PF01909"/>
    </source>
</evidence>
<dbReference type="InterPro" id="IPR043519">
    <property type="entry name" value="NT_sf"/>
</dbReference>